<dbReference type="KEGG" id="psel:GM415_09780"/>
<dbReference type="EMBL" id="CP046400">
    <property type="protein sequence ID" value="QGY40407.1"/>
    <property type="molecule type" value="Genomic_DNA"/>
</dbReference>
<evidence type="ECO:0000256" key="1">
    <source>
        <dbReference type="SAM" id="SignalP"/>
    </source>
</evidence>
<evidence type="ECO:0000313" key="2">
    <source>
        <dbReference type="EMBL" id="QGY40407.1"/>
    </source>
</evidence>
<dbReference type="InterPro" id="IPR007487">
    <property type="entry name" value="ABC_transpt-TYRBP-like"/>
</dbReference>
<name>A0A6I6JJU7_9BACT</name>
<dbReference type="CDD" id="cd06325">
    <property type="entry name" value="PBP1_ABC_unchar_transporter"/>
    <property type="match status" value="1"/>
</dbReference>
<organism evidence="2 3">
    <name type="scientific">Pseudodesulfovibrio cashew</name>
    <dbReference type="NCBI Taxonomy" id="2678688"/>
    <lineage>
        <taxon>Bacteria</taxon>
        <taxon>Pseudomonadati</taxon>
        <taxon>Thermodesulfobacteriota</taxon>
        <taxon>Desulfovibrionia</taxon>
        <taxon>Desulfovibrionales</taxon>
        <taxon>Desulfovibrionaceae</taxon>
    </lineage>
</organism>
<dbReference type="SUPFAM" id="SSF53822">
    <property type="entry name" value="Periplasmic binding protein-like I"/>
    <property type="match status" value="1"/>
</dbReference>
<protein>
    <submittedName>
        <fullName evidence="2">ABC transporter permease</fullName>
    </submittedName>
</protein>
<reference evidence="2 3" key="1">
    <citation type="submission" date="2019-11" db="EMBL/GenBank/DDBJ databases">
        <authorList>
            <person name="Zheng R.K."/>
            <person name="Sun C.M."/>
        </authorList>
    </citation>
    <scope>NUCLEOTIDE SEQUENCE [LARGE SCALE GENOMIC DNA]</scope>
    <source>
        <strain evidence="2 3">SRB007</strain>
    </source>
</reference>
<dbReference type="RefSeq" id="WP_158947686.1">
    <property type="nucleotide sequence ID" value="NZ_CP046400.1"/>
</dbReference>
<feature type="chain" id="PRO_5026020351" evidence="1">
    <location>
        <begin position="23"/>
        <end position="321"/>
    </location>
</feature>
<dbReference type="PANTHER" id="PTHR35271">
    <property type="entry name" value="ABC TRANSPORTER, SUBSTRATE-BINDING LIPOPROTEIN-RELATED"/>
    <property type="match status" value="1"/>
</dbReference>
<dbReference type="Proteomes" id="UP000428328">
    <property type="component" value="Chromosome"/>
</dbReference>
<gene>
    <name evidence="2" type="ORF">GM415_09780</name>
</gene>
<evidence type="ECO:0000313" key="3">
    <source>
        <dbReference type="Proteomes" id="UP000428328"/>
    </source>
</evidence>
<keyword evidence="1" id="KW-0732">Signal</keyword>
<keyword evidence="3" id="KW-1185">Reference proteome</keyword>
<proteinExistence type="predicted"/>
<dbReference type="InterPro" id="IPR028082">
    <property type="entry name" value="Peripla_BP_I"/>
</dbReference>
<sequence>MKRCFLCLAMLAVLCMASVAHAGKVVIAVSQFVEHPALDAVLKGFQDELREGGVEVDYRIYNAHGNMSVTYQIANKIVSDEPDMIVAIATPPAQACLKEYDKAPQLKGTPMLFTAITDPLGAGLVSNYEKPGGDVTGMSNQMPMGEHVDMIRKFIPELKSVGVVYNVGESNSVSAVTRFKAAAKERGVAVEEVTVANSAEVQQAATSLLGKVDAIFVPTDNTVVSAMEVVVKVCRRSQTPLFVADTDSVARGAVAAVGFDYYLHGRQTGAMAIRILNGAKPGDTPVEFQKKLTFQVFPAAAKKMGLEVPQSVIDQADKVIE</sequence>
<feature type="signal peptide" evidence="1">
    <location>
        <begin position="1"/>
        <end position="22"/>
    </location>
</feature>
<dbReference type="Gene3D" id="3.40.50.2300">
    <property type="match status" value="2"/>
</dbReference>
<dbReference type="PANTHER" id="PTHR35271:SF1">
    <property type="entry name" value="ABC TRANSPORTER, SUBSTRATE-BINDING LIPOPROTEIN"/>
    <property type="match status" value="1"/>
</dbReference>
<dbReference type="Pfam" id="PF04392">
    <property type="entry name" value="ABC_sub_bind"/>
    <property type="match status" value="1"/>
</dbReference>
<dbReference type="AlphaFoldDB" id="A0A6I6JJU7"/>
<accession>A0A6I6JJU7</accession>